<reference evidence="1" key="1">
    <citation type="submission" date="2024-10" db="EMBL/GenBank/DDBJ databases">
        <authorList>
            <person name="Ryan C."/>
        </authorList>
    </citation>
    <scope>NUCLEOTIDE SEQUENCE [LARGE SCALE GENOMIC DNA]</scope>
</reference>
<protein>
    <submittedName>
        <fullName evidence="1">Uncharacterized protein</fullName>
    </submittedName>
</protein>
<organism evidence="1 2">
    <name type="scientific">Urochloa decumbens</name>
    <dbReference type="NCBI Taxonomy" id="240449"/>
    <lineage>
        <taxon>Eukaryota</taxon>
        <taxon>Viridiplantae</taxon>
        <taxon>Streptophyta</taxon>
        <taxon>Embryophyta</taxon>
        <taxon>Tracheophyta</taxon>
        <taxon>Spermatophyta</taxon>
        <taxon>Magnoliopsida</taxon>
        <taxon>Liliopsida</taxon>
        <taxon>Poales</taxon>
        <taxon>Poaceae</taxon>
        <taxon>PACMAD clade</taxon>
        <taxon>Panicoideae</taxon>
        <taxon>Panicodae</taxon>
        <taxon>Paniceae</taxon>
        <taxon>Melinidinae</taxon>
        <taxon>Urochloa</taxon>
    </lineage>
</organism>
<accession>A0ABC9GTM8</accession>
<evidence type="ECO:0000313" key="2">
    <source>
        <dbReference type="Proteomes" id="UP001497457"/>
    </source>
</evidence>
<comment type="caution">
    <text evidence="1">The sequence shown here is derived from an EMBL/GenBank/DDBJ whole genome shotgun (WGS) entry which is preliminary data.</text>
</comment>
<gene>
    <name evidence="1" type="ORF">URODEC1_LOCUS118838</name>
</gene>
<name>A0ABC9GTM8_9POAL</name>
<dbReference type="EMBL" id="CAXIPR030000132">
    <property type="protein sequence ID" value="CAM0145062.1"/>
    <property type="molecule type" value="Genomic_DNA"/>
</dbReference>
<keyword evidence="2" id="KW-1185">Reference proteome</keyword>
<sequence>MQALNGLFNDYITKATVLADKLQLHGADDGGAEAWADRAMSEQRHTVQGPYVVPVPAAFRRVLNDLPPVPTTVTEVDAALHQLHLFGNLDVDSTIQRPASPLVPTPGTLNDNFIAMYHEARQEPHTAAAPGHAAGSWHDATGMRPGPATRTGGQRAIPSTGGACACAVAERGATQQGGNGAIPPGASLIDCLFINPAPALLQHEDAPTLVPAPPVPSPPPKRQRRRRVFDMSTEFLAMFQGPLPDYIVAALTAAFNLDADELDEALAAVAGEAIEDLQEEAGDAQVQAHAIAA</sequence>
<evidence type="ECO:0000313" key="1">
    <source>
        <dbReference type="EMBL" id="CAM0145062.1"/>
    </source>
</evidence>
<dbReference type="AlphaFoldDB" id="A0ABC9GTM8"/>
<proteinExistence type="predicted"/>
<dbReference type="Proteomes" id="UP001497457">
    <property type="component" value="Unassembled WGS sequence"/>
</dbReference>